<keyword evidence="3" id="KW-1185">Reference proteome</keyword>
<evidence type="ECO:0000313" key="2">
    <source>
        <dbReference type="EMBL" id="KAF7558208.1"/>
    </source>
</evidence>
<accession>A0A9P5HM78</accession>
<dbReference type="Proteomes" id="UP000722485">
    <property type="component" value="Unassembled WGS sequence"/>
</dbReference>
<dbReference type="EMBL" id="JAANBB010000001">
    <property type="protein sequence ID" value="KAF7558208.1"/>
    <property type="molecule type" value="Genomic_DNA"/>
</dbReference>
<evidence type="ECO:0000313" key="3">
    <source>
        <dbReference type="Proteomes" id="UP000722485"/>
    </source>
</evidence>
<feature type="compositionally biased region" description="Polar residues" evidence="1">
    <location>
        <begin position="102"/>
        <end position="125"/>
    </location>
</feature>
<comment type="caution">
    <text evidence="2">The sequence shown here is derived from an EMBL/GenBank/DDBJ whole genome shotgun (WGS) entry which is preliminary data.</text>
</comment>
<evidence type="ECO:0000256" key="1">
    <source>
        <dbReference type="SAM" id="MobiDB-lite"/>
    </source>
</evidence>
<sequence>MSTDGSSSFPGSSGSVTGPPVFLFLFLMPIKTPDPARGPTPASVTHGLGTRLAPIPFNLPTGSPTKGRQSPHVADPQANSGNRTRRHVRAEIGGQDPRKQEQPVTDDNQLFRNPQNSKPININTRKSPRPQPPFPSYFPHHAHADFLSTPLVRRCTTTKPSGQQAFPFIFMTERSRFPIVPCDSAHPSRDTAYRTHFSEPLSQNPGHIEYEGYKRALQLYGNDDSILKSEPCSSTTPPTRAGGNDHHQRLGGHHAGADSTQQPRAIRPERRRSLGSAGHVGASRPG</sequence>
<organism evidence="2 3">
    <name type="scientific">Cylindrodendrum hubeiense</name>
    <dbReference type="NCBI Taxonomy" id="595255"/>
    <lineage>
        <taxon>Eukaryota</taxon>
        <taxon>Fungi</taxon>
        <taxon>Dikarya</taxon>
        <taxon>Ascomycota</taxon>
        <taxon>Pezizomycotina</taxon>
        <taxon>Sordariomycetes</taxon>
        <taxon>Hypocreomycetidae</taxon>
        <taxon>Hypocreales</taxon>
        <taxon>Nectriaceae</taxon>
        <taxon>Cylindrodendrum</taxon>
    </lineage>
</organism>
<name>A0A9P5HM78_9HYPO</name>
<protein>
    <submittedName>
        <fullName evidence="2">Uncharacterized protein</fullName>
    </submittedName>
</protein>
<proteinExistence type="predicted"/>
<gene>
    <name evidence="2" type="ORF">G7Z17_g34</name>
</gene>
<feature type="region of interest" description="Disordered" evidence="1">
    <location>
        <begin position="31"/>
        <end position="133"/>
    </location>
</feature>
<dbReference type="AlphaFoldDB" id="A0A9P5HM78"/>
<feature type="region of interest" description="Disordered" evidence="1">
    <location>
        <begin position="227"/>
        <end position="286"/>
    </location>
</feature>
<dbReference type="OrthoDB" id="4900404at2759"/>
<reference evidence="2" key="1">
    <citation type="submission" date="2020-03" db="EMBL/GenBank/DDBJ databases">
        <title>Draft Genome Sequence of Cylindrodendrum hubeiense.</title>
        <authorList>
            <person name="Buettner E."/>
            <person name="Kellner H."/>
        </authorList>
    </citation>
    <scope>NUCLEOTIDE SEQUENCE</scope>
    <source>
        <strain evidence="2">IHI 201604</strain>
    </source>
</reference>